<sequence length="114" mass="13340">MKEIEILLETSSFFGCTNNVKKGFDHHKGHFGILAMIADTYYLGSIDTFTNIKILFVHASGTTLYVWSIRYVKDGPIYELWLKGCLNIQPKFEDKTEMLPETVKFYWMIKVKYK</sequence>
<gene>
    <name evidence="1" type="ORF">HPULCUR_006296</name>
</gene>
<evidence type="ECO:0000313" key="1">
    <source>
        <dbReference type="EMBL" id="GAA5800857.1"/>
    </source>
</evidence>
<reference evidence="1 2" key="1">
    <citation type="submission" date="2024-04" db="EMBL/GenBank/DDBJ databases">
        <title>genome sequences of Mucor flavus KT1a and Helicostylum pulchrum KT1b strains isolation_sourced from the surface of a dry-aged beef.</title>
        <authorList>
            <person name="Toyotome T."/>
            <person name="Hosono M."/>
            <person name="Torimaru M."/>
            <person name="Fukuda K."/>
            <person name="Mikami N."/>
        </authorList>
    </citation>
    <scope>NUCLEOTIDE SEQUENCE [LARGE SCALE GENOMIC DNA]</scope>
    <source>
        <strain evidence="1 2">KT1b</strain>
    </source>
</reference>
<dbReference type="EMBL" id="BAABUJ010000017">
    <property type="protein sequence ID" value="GAA5800857.1"/>
    <property type="molecule type" value="Genomic_DNA"/>
</dbReference>
<proteinExistence type="predicted"/>
<comment type="caution">
    <text evidence="1">The sequence shown here is derived from an EMBL/GenBank/DDBJ whole genome shotgun (WGS) entry which is preliminary data.</text>
</comment>
<dbReference type="Proteomes" id="UP001476247">
    <property type="component" value="Unassembled WGS sequence"/>
</dbReference>
<organism evidence="1 2">
    <name type="scientific">Helicostylum pulchrum</name>
    <dbReference type="NCBI Taxonomy" id="562976"/>
    <lineage>
        <taxon>Eukaryota</taxon>
        <taxon>Fungi</taxon>
        <taxon>Fungi incertae sedis</taxon>
        <taxon>Mucoromycota</taxon>
        <taxon>Mucoromycotina</taxon>
        <taxon>Mucoromycetes</taxon>
        <taxon>Mucorales</taxon>
        <taxon>Mucorineae</taxon>
        <taxon>Mucoraceae</taxon>
        <taxon>Helicostylum</taxon>
    </lineage>
</organism>
<evidence type="ECO:0000313" key="2">
    <source>
        <dbReference type="Proteomes" id="UP001476247"/>
    </source>
</evidence>
<name>A0ABP9Y3G5_9FUNG</name>
<keyword evidence="2" id="KW-1185">Reference proteome</keyword>
<accession>A0ABP9Y3G5</accession>
<protein>
    <submittedName>
        <fullName evidence="1">Uncharacterized protein</fullName>
    </submittedName>
</protein>